<sequence length="472" mass="51689">MKKIRSYYKLLPALLLGGICILSSCETEYPDDNIKAGPLAVTASQSTIQLNQKQINNTGLTLTWTTGTNNGTGASISYVLEVDKQGNDFADPARFDMGKGKYSKGFTVGELNDSLLTRWNGTPGTAMNLEARVISTIYTTPVTGETSPVISISVTPYQPVSKTLYIIGSASPNGWSADNAIELTPQADPTVFVYQGGLGAGTFKFITTKGQFLPSYNKGADNTKIVLRTSDSDPDEQFSITETAVYKVTVSLLDLSITYEKVDLPAYSEIYMVGDASPNGWDISNATKLVQSATDPFVFTYTGVMNAGDFKFPVNRNSDWGQDMFMRESDTKMYLHHGGASDDEKWTITKKGFYVITLNLLDLSIDIHREKLYMVGSATPIGWNIGDAIELTEDATNGCIFTYSGPMVAGDFKFPVNRNSDWGQDMYMRTSDTKMYRHKGGASDDEKWSLTAAGDYVITANLETLDISIVKQ</sequence>
<dbReference type="Gene3D" id="2.60.40.3620">
    <property type="match status" value="3"/>
</dbReference>
<accession>A0A644WVW9</accession>
<dbReference type="AlphaFoldDB" id="A0A644WVW9"/>
<evidence type="ECO:0000259" key="1">
    <source>
        <dbReference type="Pfam" id="PF14292"/>
    </source>
</evidence>
<feature type="domain" description="Outer membrane protein SusF/SusE-like C-terminal" evidence="2">
    <location>
        <begin position="269"/>
        <end position="360"/>
    </location>
</feature>
<evidence type="ECO:0000313" key="3">
    <source>
        <dbReference type="EMBL" id="MPM08065.1"/>
    </source>
</evidence>
<dbReference type="GO" id="GO:2001070">
    <property type="term" value="F:starch binding"/>
    <property type="evidence" value="ECO:0007669"/>
    <property type="project" value="InterPro"/>
</dbReference>
<organism evidence="3">
    <name type="scientific">bioreactor metagenome</name>
    <dbReference type="NCBI Taxonomy" id="1076179"/>
    <lineage>
        <taxon>unclassified sequences</taxon>
        <taxon>metagenomes</taxon>
        <taxon>ecological metagenomes</taxon>
    </lineage>
</organism>
<dbReference type="InterPro" id="IPR032187">
    <property type="entry name" value="SusF/SusE-like_C"/>
</dbReference>
<protein>
    <submittedName>
        <fullName evidence="3">Uncharacterized protein</fullName>
    </submittedName>
</protein>
<dbReference type="EMBL" id="VSSQ01001407">
    <property type="protein sequence ID" value="MPM08065.1"/>
    <property type="molecule type" value="Genomic_DNA"/>
</dbReference>
<comment type="caution">
    <text evidence="3">The sequence shown here is derived from an EMBL/GenBank/DDBJ whole genome shotgun (WGS) entry which is preliminary data.</text>
</comment>
<name>A0A644WVW9_9ZZZZ</name>
<dbReference type="PROSITE" id="PS51257">
    <property type="entry name" value="PROKAR_LIPOPROTEIN"/>
    <property type="match status" value="1"/>
</dbReference>
<dbReference type="Pfam" id="PF14292">
    <property type="entry name" value="SusE"/>
    <property type="match status" value="1"/>
</dbReference>
<proteinExistence type="predicted"/>
<feature type="domain" description="SusE outer membrane protein" evidence="1">
    <location>
        <begin position="36"/>
        <end position="133"/>
    </location>
</feature>
<gene>
    <name evidence="3" type="ORF">SDC9_54377</name>
</gene>
<dbReference type="InterPro" id="IPR025970">
    <property type="entry name" value="SusE"/>
</dbReference>
<reference evidence="3" key="1">
    <citation type="submission" date="2019-08" db="EMBL/GenBank/DDBJ databases">
        <authorList>
            <person name="Kucharzyk K."/>
            <person name="Murdoch R.W."/>
            <person name="Higgins S."/>
            <person name="Loffler F."/>
        </authorList>
    </citation>
    <scope>NUCLEOTIDE SEQUENCE</scope>
</reference>
<dbReference type="GO" id="GO:0019867">
    <property type="term" value="C:outer membrane"/>
    <property type="evidence" value="ECO:0007669"/>
    <property type="project" value="InterPro"/>
</dbReference>
<evidence type="ECO:0000259" key="2">
    <source>
        <dbReference type="Pfam" id="PF16411"/>
    </source>
</evidence>
<dbReference type="Pfam" id="PF16411">
    <property type="entry name" value="SusF_SusE"/>
    <property type="match status" value="1"/>
</dbReference>